<organism evidence="1 2">
    <name type="scientific">Desulfonema magnum</name>
    <dbReference type="NCBI Taxonomy" id="45655"/>
    <lineage>
        <taxon>Bacteria</taxon>
        <taxon>Pseudomonadati</taxon>
        <taxon>Thermodesulfobacteriota</taxon>
        <taxon>Desulfobacteria</taxon>
        <taxon>Desulfobacterales</taxon>
        <taxon>Desulfococcaceae</taxon>
        <taxon>Desulfonema</taxon>
    </lineage>
</organism>
<proteinExistence type="predicted"/>
<reference evidence="1" key="1">
    <citation type="journal article" date="2021" name="Microb. Physiol.">
        <title>Proteogenomic Insights into the Physiology of Marine, Sulfate-Reducing, Filamentous Desulfonema limicola and Desulfonema magnum.</title>
        <authorList>
            <person name="Schnaars V."/>
            <person name="Wohlbrand L."/>
            <person name="Scheve S."/>
            <person name="Hinrichs C."/>
            <person name="Reinhardt R."/>
            <person name="Rabus R."/>
        </authorList>
    </citation>
    <scope>NUCLEOTIDE SEQUENCE</scope>
    <source>
        <strain evidence="1">4be13</strain>
    </source>
</reference>
<evidence type="ECO:0000313" key="2">
    <source>
        <dbReference type="Proteomes" id="UP000663722"/>
    </source>
</evidence>
<sequence>MQIDTPIKKGAAADLSTEDFIKQFPDAFQKENAGPGLFRKDK</sequence>
<name>A0A975BX19_9BACT</name>
<protein>
    <submittedName>
        <fullName evidence="1">Uncharacterized protein</fullName>
    </submittedName>
</protein>
<dbReference type="EMBL" id="CP061800">
    <property type="protein sequence ID" value="QTA93364.1"/>
    <property type="molecule type" value="Genomic_DNA"/>
</dbReference>
<keyword evidence="2" id="KW-1185">Reference proteome</keyword>
<accession>A0A975BX19</accession>
<dbReference type="KEGG" id="dmm:dnm_094650"/>
<gene>
    <name evidence="1" type="ORF">dnm_094650</name>
</gene>
<evidence type="ECO:0000313" key="1">
    <source>
        <dbReference type="EMBL" id="QTA93364.1"/>
    </source>
</evidence>
<dbReference type="Proteomes" id="UP000663722">
    <property type="component" value="Chromosome"/>
</dbReference>
<dbReference type="AlphaFoldDB" id="A0A975BX19"/>